<protein>
    <recommendedName>
        <fullName evidence="3">Pyruvate kinase</fullName>
    </recommendedName>
</protein>
<proteinExistence type="predicted"/>
<sequence length="129" mass="15538">MKPFNLEEALSGKLVNFKGYKCYIYARRNSKNTYIVESTSDYSVWNPVYLEELEEYTMWGEPRPTVTLTLPCPLKEPQYEMWYMDITYRQVIKYVYNENLSQETFDLCIYFGSKEDAQAWLDAMRDNRR</sequence>
<evidence type="ECO:0008006" key="3">
    <source>
        <dbReference type="Google" id="ProtNLM"/>
    </source>
</evidence>
<accession>A0ABT5MSX5</accession>
<evidence type="ECO:0000313" key="2">
    <source>
        <dbReference type="Proteomes" id="UP001221909"/>
    </source>
</evidence>
<dbReference type="EMBL" id="JAQSJE010000009">
    <property type="protein sequence ID" value="MDD0824604.1"/>
    <property type="molecule type" value="Genomic_DNA"/>
</dbReference>
<reference evidence="1 2" key="1">
    <citation type="submission" date="2023-02" db="EMBL/GenBank/DDBJ databases">
        <title>Mannheimia cairiniae sp. nov., a novel species of Mannheimia obtained from moscovy ducks (Cairina moschata) and reclassification of Mannheimia ovis as heterotypic synonym of Mannheimia pernigra.</title>
        <authorList>
            <person name="Christensen H."/>
        </authorList>
    </citation>
    <scope>NUCLEOTIDE SEQUENCE [LARGE SCALE GENOMIC DNA]</scope>
    <source>
        <strain evidence="1 2">AT1</strain>
    </source>
</reference>
<organism evidence="1 2">
    <name type="scientific">Mannheimia cairinae</name>
    <dbReference type="NCBI Taxonomy" id="3025936"/>
    <lineage>
        <taxon>Bacteria</taxon>
        <taxon>Pseudomonadati</taxon>
        <taxon>Pseudomonadota</taxon>
        <taxon>Gammaproteobacteria</taxon>
        <taxon>Pasteurellales</taxon>
        <taxon>Pasteurellaceae</taxon>
        <taxon>Mannheimia</taxon>
    </lineage>
</organism>
<evidence type="ECO:0000313" key="1">
    <source>
        <dbReference type="EMBL" id="MDD0824604.1"/>
    </source>
</evidence>
<comment type="caution">
    <text evidence="1">The sequence shown here is derived from an EMBL/GenBank/DDBJ whole genome shotgun (WGS) entry which is preliminary data.</text>
</comment>
<keyword evidence="2" id="KW-1185">Reference proteome</keyword>
<dbReference type="Proteomes" id="UP001221909">
    <property type="component" value="Unassembled WGS sequence"/>
</dbReference>
<dbReference type="RefSeq" id="WP_273749007.1">
    <property type="nucleotide sequence ID" value="NZ_JAQSJE010000009.1"/>
</dbReference>
<gene>
    <name evidence="1" type="ORF">PTQ27_09055</name>
</gene>
<name>A0ABT5MSX5_9PAST</name>